<dbReference type="Proteomes" id="UP000215914">
    <property type="component" value="Chromosome 10"/>
</dbReference>
<sequence length="398" mass="46153">MPSFDLISQLTPTDQRTSPNEVKTHPQEDVRFQTPIMYGKSASSEEDAPYQTPICDLKEPAPLSVDKHKPQENQHRRRTIKLPDIMCSPYAHKKVRLFKSLSREENKIADTIFAAVKNEWNEVFQTQHGAAVPRVSFESLYPNVEVHISVLKCWASVLNSEDKFRNKRDPTRFFCSCNMLGDKDFEKSVEESSRITTFNANMESCLREANMDTLIGIDLVFIPILHSKHYYLICYNLKKALVDVIDNLGRNVEFDSKYAFRPQIMQNTLCNYLEMTSHPIASKLRKCEPKILEMPWRTVNNSVDCGIFVMRHMETYKCTTIKDWKPKCGLAGESEYQKTQLVDLRMKYLAKILLSDINIRKGVVISEVREYSKRPTEEREAMKANMFERITTRVNNAL</sequence>
<dbReference type="Gene3D" id="3.40.395.10">
    <property type="entry name" value="Adenoviral Proteinase, Chain A"/>
    <property type="match status" value="1"/>
</dbReference>
<name>A0A251TR09_HELAN</name>
<keyword evidence="2 7" id="KW-0645">Protease</keyword>
<feature type="compositionally biased region" description="Basic and acidic residues" evidence="4">
    <location>
        <begin position="22"/>
        <end position="31"/>
    </location>
</feature>
<organism evidence="7 8">
    <name type="scientific">Helianthus annuus</name>
    <name type="common">Common sunflower</name>
    <dbReference type="NCBI Taxonomy" id="4232"/>
    <lineage>
        <taxon>Eukaryota</taxon>
        <taxon>Viridiplantae</taxon>
        <taxon>Streptophyta</taxon>
        <taxon>Embryophyta</taxon>
        <taxon>Tracheophyta</taxon>
        <taxon>Spermatophyta</taxon>
        <taxon>Magnoliopsida</taxon>
        <taxon>eudicotyledons</taxon>
        <taxon>Gunneridae</taxon>
        <taxon>Pentapetalae</taxon>
        <taxon>asterids</taxon>
        <taxon>campanulids</taxon>
        <taxon>Asterales</taxon>
        <taxon>Asteraceae</taxon>
        <taxon>Asteroideae</taxon>
        <taxon>Heliantheae alliance</taxon>
        <taxon>Heliantheae</taxon>
        <taxon>Helianthus</taxon>
    </lineage>
</organism>
<reference evidence="6 8" key="1">
    <citation type="journal article" date="2017" name="Nature">
        <title>The sunflower genome provides insights into oil metabolism, flowering and Asterid evolution.</title>
        <authorList>
            <person name="Badouin H."/>
            <person name="Gouzy J."/>
            <person name="Grassa C.J."/>
            <person name="Murat F."/>
            <person name="Staton S.E."/>
            <person name="Cottret L."/>
            <person name="Lelandais-Briere C."/>
            <person name="Owens G.L."/>
            <person name="Carrere S."/>
            <person name="Mayjonade B."/>
            <person name="Legrand L."/>
            <person name="Gill N."/>
            <person name="Kane N.C."/>
            <person name="Bowers J.E."/>
            <person name="Hubner S."/>
            <person name="Bellec A."/>
            <person name="Berard A."/>
            <person name="Berges H."/>
            <person name="Blanchet N."/>
            <person name="Boniface M.C."/>
            <person name="Brunel D."/>
            <person name="Catrice O."/>
            <person name="Chaidir N."/>
            <person name="Claudel C."/>
            <person name="Donnadieu C."/>
            <person name="Faraut T."/>
            <person name="Fievet G."/>
            <person name="Helmstetter N."/>
            <person name="King M."/>
            <person name="Knapp S.J."/>
            <person name="Lai Z."/>
            <person name="Le Paslier M.C."/>
            <person name="Lippi Y."/>
            <person name="Lorenzon L."/>
            <person name="Mandel J.R."/>
            <person name="Marage G."/>
            <person name="Marchand G."/>
            <person name="Marquand E."/>
            <person name="Bret-Mestries E."/>
            <person name="Morien E."/>
            <person name="Nambeesan S."/>
            <person name="Nguyen T."/>
            <person name="Pegot-Espagnet P."/>
            <person name="Pouilly N."/>
            <person name="Raftis F."/>
            <person name="Sallet E."/>
            <person name="Schiex T."/>
            <person name="Thomas J."/>
            <person name="Vandecasteele C."/>
            <person name="Vares D."/>
            <person name="Vear F."/>
            <person name="Vautrin S."/>
            <person name="Crespi M."/>
            <person name="Mangin B."/>
            <person name="Burke J.M."/>
            <person name="Salse J."/>
            <person name="Munos S."/>
            <person name="Vincourt P."/>
            <person name="Rieseberg L.H."/>
            <person name="Langlade N.B."/>
        </authorList>
    </citation>
    <scope>NUCLEOTIDE SEQUENCE [LARGE SCALE GENOMIC DNA]</scope>
    <source>
        <strain evidence="8">cv. SF193</strain>
        <tissue evidence="6">Leaves</tissue>
    </source>
</reference>
<dbReference type="AlphaFoldDB" id="A0A251TR09"/>
<dbReference type="OMA" id="YLEMTSH"/>
<dbReference type="GO" id="GO:0005634">
    <property type="term" value="C:nucleus"/>
    <property type="evidence" value="ECO:0000318"/>
    <property type="project" value="GO_Central"/>
</dbReference>
<keyword evidence="3" id="KW-0378">Hydrolase</keyword>
<dbReference type="InterPro" id="IPR038765">
    <property type="entry name" value="Papain-like_cys_pep_sf"/>
</dbReference>
<dbReference type="Gramene" id="mRNA:HanXRQr2_Chr10g0456011">
    <property type="protein sequence ID" value="mRNA:HanXRQr2_Chr10g0456011"/>
    <property type="gene ID" value="HanXRQr2_Chr10g0456011"/>
</dbReference>
<dbReference type="EMBL" id="CM007899">
    <property type="protein sequence ID" value="OTG12461.1"/>
    <property type="molecule type" value="Genomic_DNA"/>
</dbReference>
<feature type="region of interest" description="Disordered" evidence="4">
    <location>
        <begin position="1"/>
        <end position="33"/>
    </location>
</feature>
<evidence type="ECO:0000259" key="5">
    <source>
        <dbReference type="Pfam" id="PF02902"/>
    </source>
</evidence>
<dbReference type="InterPro" id="IPR003653">
    <property type="entry name" value="Peptidase_C48_C"/>
</dbReference>
<accession>A0A251TR09</accession>
<evidence type="ECO:0000256" key="3">
    <source>
        <dbReference type="ARBA" id="ARBA00022801"/>
    </source>
</evidence>
<dbReference type="EMBL" id="MNCJ02000325">
    <property type="protein sequence ID" value="KAF5787718.1"/>
    <property type="molecule type" value="Genomic_DNA"/>
</dbReference>
<keyword evidence="8" id="KW-1185">Reference proteome</keyword>
<dbReference type="Pfam" id="PF02902">
    <property type="entry name" value="Peptidase_C48"/>
    <property type="match status" value="1"/>
</dbReference>
<proteinExistence type="inferred from homology"/>
<comment type="similarity">
    <text evidence="1">Belongs to the peptidase C48 family.</text>
</comment>
<evidence type="ECO:0000313" key="6">
    <source>
        <dbReference type="EMBL" id="KAF5787718.1"/>
    </source>
</evidence>
<dbReference type="GO" id="GO:0006508">
    <property type="term" value="P:proteolysis"/>
    <property type="evidence" value="ECO:0007669"/>
    <property type="project" value="UniProtKB-KW"/>
</dbReference>
<dbReference type="SUPFAM" id="SSF54001">
    <property type="entry name" value="Cysteine proteinases"/>
    <property type="match status" value="1"/>
</dbReference>
<evidence type="ECO:0000313" key="8">
    <source>
        <dbReference type="Proteomes" id="UP000215914"/>
    </source>
</evidence>
<feature type="compositionally biased region" description="Polar residues" evidence="4">
    <location>
        <begin position="1"/>
        <end position="21"/>
    </location>
</feature>
<feature type="domain" description="Ubiquitin-like protease family profile" evidence="5">
    <location>
        <begin position="186"/>
        <end position="321"/>
    </location>
</feature>
<evidence type="ECO:0000256" key="4">
    <source>
        <dbReference type="SAM" id="MobiDB-lite"/>
    </source>
</evidence>
<protein>
    <submittedName>
        <fullName evidence="7">Putative ulp1 protease family, C-terminal catalytic domain-containing protein</fullName>
    </submittedName>
    <submittedName>
        <fullName evidence="6">Ulp1 protease family catalytic domain, papain-like cysteine peptidase superfamily</fullName>
    </submittedName>
</protein>
<evidence type="ECO:0000313" key="7">
    <source>
        <dbReference type="EMBL" id="OTG12461.1"/>
    </source>
</evidence>
<dbReference type="InParanoid" id="A0A251TR09"/>
<evidence type="ECO:0000256" key="2">
    <source>
        <dbReference type="ARBA" id="ARBA00022670"/>
    </source>
</evidence>
<reference evidence="6" key="3">
    <citation type="submission" date="2020-06" db="EMBL/GenBank/DDBJ databases">
        <title>Helianthus annuus Genome sequencing and assembly Release 2.</title>
        <authorList>
            <person name="Gouzy J."/>
            <person name="Langlade N."/>
            <person name="Munos S."/>
        </authorList>
    </citation>
    <scope>NUCLEOTIDE SEQUENCE</scope>
    <source>
        <tissue evidence="6">Leaves</tissue>
    </source>
</reference>
<dbReference type="GO" id="GO:0016929">
    <property type="term" value="F:deSUMOylase activity"/>
    <property type="evidence" value="ECO:0000318"/>
    <property type="project" value="GO_Central"/>
</dbReference>
<gene>
    <name evidence="7" type="ORF">HannXRQ_Chr10g0309881</name>
    <name evidence="6" type="ORF">HanXRQr2_Chr10g0456011</name>
</gene>
<evidence type="ECO:0000256" key="1">
    <source>
        <dbReference type="ARBA" id="ARBA00005234"/>
    </source>
</evidence>
<dbReference type="GO" id="GO:0016926">
    <property type="term" value="P:protein desumoylation"/>
    <property type="evidence" value="ECO:0000318"/>
    <property type="project" value="GO_Central"/>
</dbReference>
<reference evidence="7" key="2">
    <citation type="submission" date="2017-02" db="EMBL/GenBank/DDBJ databases">
        <title>Sunflower complete genome.</title>
        <authorList>
            <person name="Langlade N."/>
            <person name="Munos S."/>
        </authorList>
    </citation>
    <scope>NUCLEOTIDE SEQUENCE [LARGE SCALE GENOMIC DNA]</scope>
    <source>
        <tissue evidence="7">Leaves</tissue>
    </source>
</reference>